<dbReference type="PANTHER" id="PTHR10177">
    <property type="entry name" value="CYCLINS"/>
    <property type="match status" value="1"/>
</dbReference>
<dbReference type="Proteomes" id="UP001155660">
    <property type="component" value="Chromosome A21"/>
</dbReference>
<dbReference type="GeneID" id="109058765"/>
<evidence type="ECO:0000313" key="4">
    <source>
        <dbReference type="RefSeq" id="XP_042567193.1"/>
    </source>
</evidence>
<gene>
    <name evidence="4" type="primary">LOC109058765</name>
</gene>
<comment type="similarity">
    <text evidence="2">Belongs to the cyclin family.</text>
</comment>
<accession>A0A9Q9VLF7</accession>
<dbReference type="OrthoDB" id="769138at2759"/>
<evidence type="ECO:0000256" key="2">
    <source>
        <dbReference type="RuleBase" id="RU000383"/>
    </source>
</evidence>
<dbReference type="RefSeq" id="XP_042567193.1">
    <property type="nucleotide sequence ID" value="XM_042711259.1"/>
</dbReference>
<dbReference type="Pfam" id="PF00134">
    <property type="entry name" value="Cyclin_N"/>
    <property type="match status" value="1"/>
</dbReference>
<proteinExistence type="inferred from homology"/>
<reference evidence="4" key="1">
    <citation type="submission" date="2025-08" db="UniProtKB">
        <authorList>
            <consortium name="RefSeq"/>
        </authorList>
    </citation>
    <scope>IDENTIFICATION</scope>
    <source>
        <tissue evidence="4">Muscle</tissue>
    </source>
</reference>
<dbReference type="SMART" id="SM00385">
    <property type="entry name" value="CYCLIN"/>
    <property type="match status" value="1"/>
</dbReference>
<dbReference type="InterPro" id="IPR039361">
    <property type="entry name" value="Cyclin"/>
</dbReference>
<dbReference type="AlphaFoldDB" id="A0A9Q9VLF7"/>
<evidence type="ECO:0000256" key="1">
    <source>
        <dbReference type="ARBA" id="ARBA00023127"/>
    </source>
</evidence>
<protein>
    <submittedName>
        <fullName evidence="4">Cyclin-I-like</fullName>
    </submittedName>
</protein>
<keyword evidence="1 2" id="KW-0195">Cyclin</keyword>
<dbReference type="InterPro" id="IPR013763">
    <property type="entry name" value="Cyclin-like_dom"/>
</dbReference>
<feature type="domain" description="Cyclin-like" evidence="3">
    <location>
        <begin position="52"/>
        <end position="138"/>
    </location>
</feature>
<evidence type="ECO:0000259" key="3">
    <source>
        <dbReference type="SMART" id="SM00385"/>
    </source>
</evidence>
<sequence length="159" mass="18010">MKPPGNEENQRLGTLLLDTLAREMRLWRAPVLKNGCIQGSDISPPQYHEVIVWLREVSSLFQFSSETFALGVCVLNSLLAAVKTQLKYFKCMAITSLILAAKINEEDEVIASVKDLLEQSGCKFSTAEILRMERVILNKLHWDLYIATPMDFIHIVSRS</sequence>
<organism evidence="4">
    <name type="scientific">Cyprinus carpio</name>
    <name type="common">Common carp</name>
    <dbReference type="NCBI Taxonomy" id="7962"/>
    <lineage>
        <taxon>Eukaryota</taxon>
        <taxon>Metazoa</taxon>
        <taxon>Chordata</taxon>
        <taxon>Craniata</taxon>
        <taxon>Vertebrata</taxon>
        <taxon>Euteleostomi</taxon>
        <taxon>Actinopterygii</taxon>
        <taxon>Neopterygii</taxon>
        <taxon>Teleostei</taxon>
        <taxon>Ostariophysi</taxon>
        <taxon>Cypriniformes</taxon>
        <taxon>Cyprinidae</taxon>
        <taxon>Cyprininae</taxon>
        <taxon>Cyprinus</taxon>
    </lineage>
</organism>
<name>A0A9Q9VLF7_CYPCA</name>
<dbReference type="InterPro" id="IPR006671">
    <property type="entry name" value="Cyclin_N"/>
</dbReference>
<dbReference type="KEGG" id="ccar:109058765"/>
<dbReference type="FunFam" id="1.10.472.10:FF:000006">
    <property type="entry name" value="Cyclin I"/>
    <property type="match status" value="1"/>
</dbReference>